<accession>A0AA97EPM5</accession>
<keyword evidence="2" id="KW-1185">Reference proteome</keyword>
<dbReference type="Proteomes" id="UP001302486">
    <property type="component" value="Chromosome"/>
</dbReference>
<dbReference type="AlphaFoldDB" id="A0AA97EPM5"/>
<dbReference type="RefSeq" id="WP_316984426.1">
    <property type="nucleotide sequence ID" value="NZ_CP136521.1"/>
</dbReference>
<dbReference type="EMBL" id="CP136521">
    <property type="protein sequence ID" value="WOD44766.1"/>
    <property type="molecule type" value="Genomic_DNA"/>
</dbReference>
<dbReference type="KEGG" id="hws:RNZ46_05755"/>
<evidence type="ECO:0000313" key="2">
    <source>
        <dbReference type="Proteomes" id="UP001302486"/>
    </source>
</evidence>
<sequence length="82" mass="9745">MKSIHCKVFGHELIVARNVTNHVKEYTCKFCRKEFTTSSSGNLTELTKKYKEINRVLEYIHNKRISKTNRKNHNPNLLVFKH</sequence>
<organism evidence="1 2">
    <name type="scientific">Hwangdonia lutea</name>
    <dbReference type="NCBI Taxonomy" id="3075823"/>
    <lineage>
        <taxon>Bacteria</taxon>
        <taxon>Pseudomonadati</taxon>
        <taxon>Bacteroidota</taxon>
        <taxon>Flavobacteriia</taxon>
        <taxon>Flavobacteriales</taxon>
        <taxon>Flavobacteriaceae</taxon>
        <taxon>Hwangdonia</taxon>
    </lineage>
</organism>
<proteinExistence type="predicted"/>
<name>A0AA97EPM5_9FLAO</name>
<gene>
    <name evidence="1" type="ORF">RNZ46_05755</name>
</gene>
<evidence type="ECO:0000313" key="1">
    <source>
        <dbReference type="EMBL" id="WOD44766.1"/>
    </source>
</evidence>
<reference evidence="2" key="1">
    <citation type="submission" date="2024-06" db="EMBL/GenBank/DDBJ databases">
        <title>Hwangdonia haimaensis gen. nov., sp. nov., a member of the family Flavobacteriaceae isolated from the haima cold seep.</title>
        <authorList>
            <person name="Li J."/>
        </authorList>
    </citation>
    <scope>NUCLEOTIDE SEQUENCE [LARGE SCALE GENOMIC DNA]</scope>
    <source>
        <strain evidence="2">SCSIO 19198</strain>
    </source>
</reference>
<protein>
    <submittedName>
        <fullName evidence="1">Uncharacterized protein</fullName>
    </submittedName>
</protein>